<name>M9RFN9_9RHOB</name>
<keyword evidence="2" id="KW-1185">Reference proteome</keyword>
<reference evidence="1 2" key="1">
    <citation type="journal article" date="2013" name="PLoS ONE">
        <title>Poles Apart: Arctic and Antarctic Octadecabacter strains Share High Genome Plasticity and a New Type of Xanthorhodopsin.</title>
        <authorList>
            <person name="Vollmers J."/>
            <person name="Voget S."/>
            <person name="Dietrich S."/>
            <person name="Gollnow K."/>
            <person name="Smits M."/>
            <person name="Meyer K."/>
            <person name="Brinkhoff T."/>
            <person name="Simon M."/>
            <person name="Daniel R."/>
        </authorList>
    </citation>
    <scope>NUCLEOTIDE SEQUENCE [LARGE SCALE GENOMIC DNA]</scope>
    <source>
        <strain evidence="1 2">307</strain>
    </source>
</reference>
<dbReference type="Proteomes" id="UP000005307">
    <property type="component" value="Chromosome"/>
</dbReference>
<protein>
    <submittedName>
        <fullName evidence="1">Uncharacterized protein</fullName>
    </submittedName>
</protein>
<dbReference type="EMBL" id="CP003740">
    <property type="protein sequence ID" value="AGI69256.1"/>
    <property type="molecule type" value="Genomic_DNA"/>
</dbReference>
<dbReference type="HOGENOM" id="CLU_2410365_0_0_5"/>
<dbReference type="KEGG" id="oat:OAN307_c38110"/>
<evidence type="ECO:0000313" key="1">
    <source>
        <dbReference type="EMBL" id="AGI69256.1"/>
    </source>
</evidence>
<dbReference type="AlphaFoldDB" id="M9RFN9"/>
<dbReference type="STRING" id="391626.OAN307_c38110"/>
<proteinExistence type="predicted"/>
<gene>
    <name evidence="1" type="ORF">OAN307_c38110</name>
</gene>
<evidence type="ECO:0000313" key="2">
    <source>
        <dbReference type="Proteomes" id="UP000005307"/>
    </source>
</evidence>
<organism evidence="1 2">
    <name type="scientific">Octadecabacter antarcticus 307</name>
    <dbReference type="NCBI Taxonomy" id="391626"/>
    <lineage>
        <taxon>Bacteria</taxon>
        <taxon>Pseudomonadati</taxon>
        <taxon>Pseudomonadota</taxon>
        <taxon>Alphaproteobacteria</taxon>
        <taxon>Rhodobacterales</taxon>
        <taxon>Roseobacteraceae</taxon>
        <taxon>Octadecabacter</taxon>
    </lineage>
</organism>
<accession>M9RFN9</accession>
<sequence>MPYSSVSVRDMLDREALGIFARRLLRNVQQARTWCQLIVDGRGYTRRSLRAPAPRYDSFDDLNAHRNRGALSVSATNCAATTKPLVRVLCWT</sequence>